<evidence type="ECO:0000256" key="1">
    <source>
        <dbReference type="SAM" id="MobiDB-lite"/>
    </source>
</evidence>
<proteinExistence type="predicted"/>
<reference evidence="2" key="1">
    <citation type="journal article" date="2020" name="Nat. Commun.">
        <title>Large-scale genome sequencing of mycorrhizal fungi provides insights into the early evolution of symbiotic traits.</title>
        <authorList>
            <person name="Miyauchi S."/>
            <person name="Kiss E."/>
            <person name="Kuo A."/>
            <person name="Drula E."/>
            <person name="Kohler A."/>
            <person name="Sanchez-Garcia M."/>
            <person name="Morin E."/>
            <person name="Andreopoulos B."/>
            <person name="Barry K.W."/>
            <person name="Bonito G."/>
            <person name="Buee M."/>
            <person name="Carver A."/>
            <person name="Chen C."/>
            <person name="Cichocki N."/>
            <person name="Clum A."/>
            <person name="Culley D."/>
            <person name="Crous P.W."/>
            <person name="Fauchery L."/>
            <person name="Girlanda M."/>
            <person name="Hayes R.D."/>
            <person name="Keri Z."/>
            <person name="LaButti K."/>
            <person name="Lipzen A."/>
            <person name="Lombard V."/>
            <person name="Magnuson J."/>
            <person name="Maillard F."/>
            <person name="Murat C."/>
            <person name="Nolan M."/>
            <person name="Ohm R.A."/>
            <person name="Pangilinan J."/>
            <person name="Pereira M.F."/>
            <person name="Perotto S."/>
            <person name="Peter M."/>
            <person name="Pfister S."/>
            <person name="Riley R."/>
            <person name="Sitrit Y."/>
            <person name="Stielow J.B."/>
            <person name="Szollosi G."/>
            <person name="Zifcakova L."/>
            <person name="Stursova M."/>
            <person name="Spatafora J.W."/>
            <person name="Tedersoo L."/>
            <person name="Vaario L.M."/>
            <person name="Yamada A."/>
            <person name="Yan M."/>
            <person name="Wang P."/>
            <person name="Xu J."/>
            <person name="Bruns T."/>
            <person name="Baldrian P."/>
            <person name="Vilgalys R."/>
            <person name="Dunand C."/>
            <person name="Henrissat B."/>
            <person name="Grigoriev I.V."/>
            <person name="Hibbett D."/>
            <person name="Nagy L.G."/>
            <person name="Martin F.M."/>
        </authorList>
    </citation>
    <scope>NUCLEOTIDE SEQUENCE</scope>
    <source>
        <strain evidence="2">UP504</strain>
    </source>
</reference>
<feature type="region of interest" description="Disordered" evidence="1">
    <location>
        <begin position="1"/>
        <end position="25"/>
    </location>
</feature>
<dbReference type="OrthoDB" id="3363734at2759"/>
<accession>A0A9P6B7T3</accession>
<keyword evidence="3" id="KW-1185">Reference proteome</keyword>
<name>A0A9P6B7T3_9AGAM</name>
<evidence type="ECO:0000313" key="2">
    <source>
        <dbReference type="EMBL" id="KAF9519104.1"/>
    </source>
</evidence>
<dbReference type="AlphaFoldDB" id="A0A9P6B7T3"/>
<comment type="caution">
    <text evidence="2">The sequence shown here is derived from an EMBL/GenBank/DDBJ whole genome shotgun (WGS) entry which is preliminary data.</text>
</comment>
<gene>
    <name evidence="2" type="ORF">BS47DRAFT_125955</name>
</gene>
<dbReference type="EMBL" id="MU128920">
    <property type="protein sequence ID" value="KAF9519104.1"/>
    <property type="molecule type" value="Genomic_DNA"/>
</dbReference>
<protein>
    <submittedName>
        <fullName evidence="2">Uncharacterized protein</fullName>
    </submittedName>
</protein>
<sequence>MSLTLLRVVPPKREPPLPPTPETSPLRLALKGASPMAPSSMELPPLPNYRPISGFTVDSSSSGVATAIALLPGANGPVLHPRLTSHVKSSYKDCSWSLCTTMHTLTAISFRLSEYLIAFVPVGGSPSSRPSSMSPFSSAFHIHQEAMDLRTTTSDQTPSRIHFSAEPPLHTSTFCFPPKYNKRPHVRPSPAVCLKCQLPPPLAWSGL</sequence>
<dbReference type="Proteomes" id="UP000886523">
    <property type="component" value="Unassembled WGS sequence"/>
</dbReference>
<organism evidence="2 3">
    <name type="scientific">Hydnum rufescens UP504</name>
    <dbReference type="NCBI Taxonomy" id="1448309"/>
    <lineage>
        <taxon>Eukaryota</taxon>
        <taxon>Fungi</taxon>
        <taxon>Dikarya</taxon>
        <taxon>Basidiomycota</taxon>
        <taxon>Agaricomycotina</taxon>
        <taxon>Agaricomycetes</taxon>
        <taxon>Cantharellales</taxon>
        <taxon>Hydnaceae</taxon>
        <taxon>Hydnum</taxon>
    </lineage>
</organism>
<evidence type="ECO:0000313" key="3">
    <source>
        <dbReference type="Proteomes" id="UP000886523"/>
    </source>
</evidence>